<keyword evidence="2" id="KW-1185">Reference proteome</keyword>
<dbReference type="KEGG" id="alt:ambt_11735"/>
<evidence type="ECO:0000313" key="1">
    <source>
        <dbReference type="EMBL" id="AEF03868.1"/>
    </source>
</evidence>
<protein>
    <submittedName>
        <fullName evidence="1">Uncharacterized protein</fullName>
    </submittedName>
</protein>
<sequence>MGMIVHYCIGTQVNREGFREPMKSIYNPLSAMVVVFASNSINATKERLPHTT</sequence>
<dbReference type="EMBL" id="CP002339">
    <property type="protein sequence ID" value="AEF03868.1"/>
    <property type="molecule type" value="Genomic_DNA"/>
</dbReference>
<proteinExistence type="predicted"/>
<reference evidence="1 2" key="1">
    <citation type="journal article" date="2011" name="J. Bacteriol.">
        <title>Complete genome sequence of the polycyclic aromatic hydrocarbon-degrading bacterium Alteromonas sp. strain SN2.</title>
        <authorList>
            <person name="Jin H.M."/>
            <person name="Jeong H."/>
            <person name="Moon E.J."/>
            <person name="Math R.K."/>
            <person name="Lee K."/>
            <person name="Kim H.J."/>
            <person name="Jeon C.O."/>
            <person name="Oh T.K."/>
            <person name="Kim J.F."/>
        </authorList>
    </citation>
    <scope>NUCLEOTIDE SEQUENCE [LARGE SCALE GENOMIC DNA]</scope>
    <source>
        <strain evidence="2">JCM 17741 / KACC 18427 / KCTC 11700BP / SN2</strain>
    </source>
</reference>
<dbReference type="HOGENOM" id="CLU_3076069_0_0_6"/>
<accession>F5ZDA6</accession>
<dbReference type="Proteomes" id="UP000000683">
    <property type="component" value="Chromosome"/>
</dbReference>
<name>F5ZDA6_ALTNA</name>
<gene>
    <name evidence="1" type="ordered locus">ambt_11735</name>
</gene>
<organism evidence="1 2">
    <name type="scientific">Alteromonas naphthalenivorans</name>
    <dbReference type="NCBI Taxonomy" id="715451"/>
    <lineage>
        <taxon>Bacteria</taxon>
        <taxon>Pseudomonadati</taxon>
        <taxon>Pseudomonadota</taxon>
        <taxon>Gammaproteobacteria</taxon>
        <taxon>Alteromonadales</taxon>
        <taxon>Alteromonadaceae</taxon>
        <taxon>Alteromonas/Salinimonas group</taxon>
        <taxon>Alteromonas</taxon>
    </lineage>
</organism>
<dbReference type="AlphaFoldDB" id="F5ZDA6"/>
<evidence type="ECO:0000313" key="2">
    <source>
        <dbReference type="Proteomes" id="UP000000683"/>
    </source>
</evidence>